<evidence type="ECO:0000256" key="3">
    <source>
        <dbReference type="ARBA" id="ARBA00022454"/>
    </source>
</evidence>
<dbReference type="GO" id="GO:0051301">
    <property type="term" value="P:cell division"/>
    <property type="evidence" value="ECO:0007669"/>
    <property type="project" value="UniProtKB-KW"/>
</dbReference>
<dbReference type="AlphaFoldDB" id="A0A507DVW1"/>
<dbReference type="GO" id="GO:0000793">
    <property type="term" value="C:condensed chromosome"/>
    <property type="evidence" value="ECO:0007669"/>
    <property type="project" value="TreeGrafter"/>
</dbReference>
<evidence type="ECO:0000256" key="6">
    <source>
        <dbReference type="ARBA" id="ARBA00023067"/>
    </source>
</evidence>
<keyword evidence="6" id="KW-0226">DNA condensation</keyword>
<comment type="similarity">
    <text evidence="2">Belongs to the CND3 (condensin subunit 3) family.</text>
</comment>
<proteinExistence type="inferred from homology"/>
<keyword evidence="10" id="KW-1185">Reference proteome</keyword>
<evidence type="ECO:0000256" key="7">
    <source>
        <dbReference type="ARBA" id="ARBA00023306"/>
    </source>
</evidence>
<name>A0A507DVW1_9FUNG</name>
<dbReference type="Pfam" id="PF12719">
    <property type="entry name" value="Cnd3"/>
    <property type="match status" value="1"/>
</dbReference>
<sequence>MTLSAIFQDAARTASSHRKNVVALRKLHLKKGRAIENEFCRCVTRILPVKKGHPEAERIMNFLEAYLDGFDVEGSTEASKEILDGLVSSLLELVLKGFKAKDKIVRFRVCQLVCKLLNHMEELDDDTFIRVRDELFLRARDKEATVRTQAASAISRLQDVGDEEEDEIVRECLLNMLQYDTSADVRKAVLWNIAVNTSTLPFILQRARDIDPQVRQLAYKKIGEDVEKMAFLTTEERDVLLNSGLSDRDTKVQKAAVAMLCEQWIPECDNQLLNLLHKMDVISGTAAEPVAKAYLLSRVNDEATPSIGIPYDEEMWNNLDVEEAFFLRAAISFFSDRQDELEEALPPLVKHSELLQKYGLLLAQTEDTDEAIAFGYILNQLLLIAEMQDFTDEMGRRDLLLGLRDMLSSLDLRKENMLIIVRIIKKLSSNESDFTRIVIEVLYTIYDVDMFESQQNPDRDEVTEEDSEKSILMLKCMEVIVCVLECTEENLPNNASMTGILESFILPSLTNEYPATQFAGFHCLSLACLLDKTLAQTHLQLFISAFNDSRTELSTLALKVFFDLSILFGPDLLITPGLLTEVISETLQCDDEDLLTLAVEGSAKLMMLSFLMDELILQQIIVLYYHPHTKDMNRLRQCLSYFLPVFAHASHQGQCLLQAVIVPCLHILAQEYLVSKDDMIQPLQIGQQLVDWIDSRKVVRFDTGESDADQGLHATLAVQLLQTVEDDEDPAMQKLCAQLLSRLCITESVGVDKLSQIVQSVASLIQTQPKGSVLLPPLKKFGKAIAELDETALPQPTEEELDDLQKMIESMSELRIDLGVGVEKGQDEE</sequence>
<comment type="caution">
    <text evidence="9">The sequence shown here is derived from an EMBL/GenBank/DDBJ whole genome shotgun (WGS) entry which is preliminary data.</text>
</comment>
<evidence type="ECO:0000256" key="5">
    <source>
        <dbReference type="ARBA" id="ARBA00022776"/>
    </source>
</evidence>
<dbReference type="PANTHER" id="PTHR14418">
    <property type="entry name" value="CONDENSIN COMPLEX SUBUNIT 3-RELATED"/>
    <property type="match status" value="1"/>
</dbReference>
<evidence type="ECO:0000313" key="10">
    <source>
        <dbReference type="Proteomes" id="UP000318582"/>
    </source>
</evidence>
<evidence type="ECO:0000256" key="4">
    <source>
        <dbReference type="ARBA" id="ARBA00022618"/>
    </source>
</evidence>
<evidence type="ECO:0000313" key="9">
    <source>
        <dbReference type="EMBL" id="TPX55325.1"/>
    </source>
</evidence>
<dbReference type="SUPFAM" id="SSF48371">
    <property type="entry name" value="ARM repeat"/>
    <property type="match status" value="1"/>
</dbReference>
<evidence type="ECO:0000256" key="2">
    <source>
        <dbReference type="ARBA" id="ARBA00006533"/>
    </source>
</evidence>
<keyword evidence="5" id="KW-0498">Mitosis</keyword>
<dbReference type="GO" id="GO:0007076">
    <property type="term" value="P:mitotic chromosome condensation"/>
    <property type="evidence" value="ECO:0007669"/>
    <property type="project" value="InterPro"/>
</dbReference>
<feature type="domain" description="Nuclear condensin complex subunit 3 C-terminal" evidence="8">
    <location>
        <begin position="475"/>
        <end position="745"/>
    </location>
</feature>
<dbReference type="InterPro" id="IPR016024">
    <property type="entry name" value="ARM-type_fold"/>
</dbReference>
<dbReference type="Proteomes" id="UP000318582">
    <property type="component" value="Unassembled WGS sequence"/>
</dbReference>
<dbReference type="InterPro" id="IPR027165">
    <property type="entry name" value="CND3"/>
</dbReference>
<reference evidence="9 10" key="1">
    <citation type="journal article" date="2019" name="Sci. Rep.">
        <title>Comparative genomics of chytrid fungi reveal insights into the obligate biotrophic and pathogenic lifestyle of Synchytrium endobioticum.</title>
        <authorList>
            <person name="van de Vossenberg B.T.L.H."/>
            <person name="Warris S."/>
            <person name="Nguyen H.D.T."/>
            <person name="van Gent-Pelzer M.P.E."/>
            <person name="Joly D.L."/>
            <person name="van de Geest H.C."/>
            <person name="Bonants P.J.M."/>
            <person name="Smith D.S."/>
            <person name="Levesque C.A."/>
            <person name="van der Lee T.A.J."/>
        </authorList>
    </citation>
    <scope>NUCLEOTIDE SEQUENCE [LARGE SCALE GENOMIC DNA]</scope>
    <source>
        <strain evidence="9 10">CBS 809.83</strain>
    </source>
</reference>
<evidence type="ECO:0000256" key="1">
    <source>
        <dbReference type="ARBA" id="ARBA00004286"/>
    </source>
</evidence>
<keyword evidence="4" id="KW-0132">Cell division</keyword>
<organism evidence="9 10">
    <name type="scientific">Powellomyces hirtus</name>
    <dbReference type="NCBI Taxonomy" id="109895"/>
    <lineage>
        <taxon>Eukaryota</taxon>
        <taxon>Fungi</taxon>
        <taxon>Fungi incertae sedis</taxon>
        <taxon>Chytridiomycota</taxon>
        <taxon>Chytridiomycota incertae sedis</taxon>
        <taxon>Chytridiomycetes</taxon>
        <taxon>Spizellomycetales</taxon>
        <taxon>Powellomycetaceae</taxon>
        <taxon>Powellomyces</taxon>
    </lineage>
</organism>
<dbReference type="PANTHER" id="PTHR14418:SF5">
    <property type="entry name" value="CONDENSIN COMPLEX SUBUNIT 3"/>
    <property type="match status" value="1"/>
</dbReference>
<dbReference type="STRING" id="109895.A0A507DVW1"/>
<comment type="subcellular location">
    <subcellularLocation>
        <location evidence="1">Chromosome</location>
    </subcellularLocation>
</comment>
<dbReference type="Gene3D" id="1.25.10.10">
    <property type="entry name" value="Leucine-rich Repeat Variant"/>
    <property type="match status" value="1"/>
</dbReference>
<dbReference type="GO" id="GO:0000796">
    <property type="term" value="C:condensin complex"/>
    <property type="evidence" value="ECO:0007669"/>
    <property type="project" value="InterPro"/>
</dbReference>
<dbReference type="InterPro" id="IPR025977">
    <property type="entry name" value="Cnd3_C"/>
</dbReference>
<dbReference type="InterPro" id="IPR011989">
    <property type="entry name" value="ARM-like"/>
</dbReference>
<dbReference type="EMBL" id="QEAQ01000115">
    <property type="protein sequence ID" value="TPX55325.1"/>
    <property type="molecule type" value="Genomic_DNA"/>
</dbReference>
<gene>
    <name evidence="9" type="ORF">PhCBS80983_g05418</name>
</gene>
<keyword evidence="3" id="KW-0158">Chromosome</keyword>
<accession>A0A507DVW1</accession>
<protein>
    <recommendedName>
        <fullName evidence="8">Nuclear condensin complex subunit 3 C-terminal domain-containing protein</fullName>
    </recommendedName>
</protein>
<keyword evidence="7" id="KW-0131">Cell cycle</keyword>
<evidence type="ECO:0000259" key="8">
    <source>
        <dbReference type="Pfam" id="PF12719"/>
    </source>
</evidence>